<gene>
    <name evidence="10" type="ORF">Cch01nite_18440</name>
</gene>
<dbReference type="CDD" id="cd00567">
    <property type="entry name" value="ACAD"/>
    <property type="match status" value="1"/>
</dbReference>
<feature type="domain" description="Acyl-CoA dehydrogenase/oxidase C-terminal" evidence="7">
    <location>
        <begin position="234"/>
        <end position="386"/>
    </location>
</feature>
<evidence type="ECO:0000256" key="4">
    <source>
        <dbReference type="ARBA" id="ARBA00022827"/>
    </source>
</evidence>
<dbReference type="SUPFAM" id="SSF47203">
    <property type="entry name" value="Acyl-CoA dehydrogenase C-terminal domain-like"/>
    <property type="match status" value="1"/>
</dbReference>
<dbReference type="InterPro" id="IPR046373">
    <property type="entry name" value="Acyl-CoA_Oxase/DH_mid-dom_sf"/>
</dbReference>
<dbReference type="Pfam" id="PF02771">
    <property type="entry name" value="Acyl-CoA_dh_N"/>
    <property type="match status" value="1"/>
</dbReference>
<evidence type="ECO:0000259" key="7">
    <source>
        <dbReference type="Pfam" id="PF00441"/>
    </source>
</evidence>
<dbReference type="AlphaFoldDB" id="A0A919P2N5"/>
<dbReference type="Pfam" id="PF02770">
    <property type="entry name" value="Acyl-CoA_dh_M"/>
    <property type="match status" value="1"/>
</dbReference>
<comment type="similarity">
    <text evidence="2 5">Belongs to the acyl-CoA dehydrogenase family.</text>
</comment>
<accession>A0A919P2N5</accession>
<dbReference type="Gene3D" id="1.20.140.10">
    <property type="entry name" value="Butyryl-CoA Dehydrogenase, subunit A, domain 3"/>
    <property type="match status" value="1"/>
</dbReference>
<feature type="region of interest" description="Disordered" evidence="6">
    <location>
        <begin position="556"/>
        <end position="578"/>
    </location>
</feature>
<dbReference type="GO" id="GO:0050660">
    <property type="term" value="F:flavin adenine dinucleotide binding"/>
    <property type="evidence" value="ECO:0007669"/>
    <property type="project" value="InterPro"/>
</dbReference>
<evidence type="ECO:0000256" key="6">
    <source>
        <dbReference type="SAM" id="MobiDB-lite"/>
    </source>
</evidence>
<dbReference type="InterPro" id="IPR036250">
    <property type="entry name" value="AcylCo_DH-like_C"/>
</dbReference>
<dbReference type="PANTHER" id="PTHR43884:SF19">
    <property type="entry name" value="ACYL-COA DEHYDROGENASE FADE4-RELATED"/>
    <property type="match status" value="1"/>
</dbReference>
<dbReference type="Gene3D" id="2.40.110.10">
    <property type="entry name" value="Butyryl-CoA Dehydrogenase, subunit A, domain 2"/>
    <property type="match status" value="1"/>
</dbReference>
<keyword evidence="11" id="KW-1185">Reference proteome</keyword>
<proteinExistence type="inferred from homology"/>
<evidence type="ECO:0000256" key="5">
    <source>
        <dbReference type="RuleBase" id="RU362125"/>
    </source>
</evidence>
<feature type="domain" description="Acyl-CoA dehydrogenase/oxidase N-terminal" evidence="9">
    <location>
        <begin position="36"/>
        <end position="115"/>
    </location>
</feature>
<evidence type="ECO:0000313" key="11">
    <source>
        <dbReference type="Proteomes" id="UP000632740"/>
    </source>
</evidence>
<comment type="caution">
    <text evidence="10">The sequence shown here is derived from an EMBL/GenBank/DDBJ whole genome shotgun (WGS) entry which is preliminary data.</text>
</comment>
<comment type="cofactor">
    <cofactor evidence="1 5">
        <name>FAD</name>
        <dbReference type="ChEBI" id="CHEBI:57692"/>
    </cofactor>
</comment>
<keyword evidence="3 5" id="KW-0285">Flavoprotein</keyword>
<name>A0A919P2N5_9CELL</name>
<dbReference type="EMBL" id="BONK01000005">
    <property type="protein sequence ID" value="GIG21120.1"/>
    <property type="molecule type" value="Genomic_DNA"/>
</dbReference>
<dbReference type="PANTHER" id="PTHR43884">
    <property type="entry name" value="ACYL-COA DEHYDROGENASE"/>
    <property type="match status" value="1"/>
</dbReference>
<evidence type="ECO:0000259" key="8">
    <source>
        <dbReference type="Pfam" id="PF02770"/>
    </source>
</evidence>
<dbReference type="Proteomes" id="UP000632740">
    <property type="component" value="Unassembled WGS sequence"/>
</dbReference>
<sequence length="578" mass="61717">MPAAVTRRPTAAAHLDRALGAPLDERLAGSFRASVDADRQERFPHELCQEALDWGMAEHLIPQEQGGSLRSLEECFALSRTLSRRDLTATVALGANLLAGLPVWLAGTAEQKDTLAGLLRGGRFLSFALSEEEHGSDVLETGVTARRTASGWRVDGTKWSINNAGHASGATVTARTGDGVRGLTLFLLTRDRAGAGQWAPLPKLRTHGLRGSAFGGIAFSELEARDADVVGRPGQGLEILLHTLQVTRVLVASFALGALDTCLAAAGSFARSRRLYDAPIAELEPVARRLSDAYAELQVGEALAQAACRVAQVRPEQLPLMSACVKYLVPRLANDSIESLSVVLGARSYLAGGLWHGIVEKMRRDCAVTALFDGSAPVNLGVIADHLPALAHARACDEVDDLPAAVFAASADDLPWLDDDDLELVTASDAVHPGLAATREALRRDGHPVAHRGELLDLVVWCEAETARVDDEVRRSAGSAAWRRGGAAYDLAARYSHLHAAAACASRWLARREESTDPFVTSGAWLVLCLRRLVGRLRPGPAPVDDVDRAALARLGETPGPEQWSDHDALREDGGRGT</sequence>
<dbReference type="InterPro" id="IPR013786">
    <property type="entry name" value="AcylCoA_DH/ox_N"/>
</dbReference>
<dbReference type="RefSeq" id="WP_203751766.1">
    <property type="nucleotide sequence ID" value="NZ_BONK01000005.1"/>
</dbReference>
<dbReference type="InterPro" id="IPR009075">
    <property type="entry name" value="AcylCo_DH/oxidase_C"/>
</dbReference>
<protein>
    <submittedName>
        <fullName evidence="10">Acyl-CoA dehydrogenase</fullName>
    </submittedName>
</protein>
<feature type="domain" description="Acyl-CoA oxidase/dehydrogenase middle" evidence="8">
    <location>
        <begin position="126"/>
        <end position="220"/>
    </location>
</feature>
<evidence type="ECO:0000259" key="9">
    <source>
        <dbReference type="Pfam" id="PF02771"/>
    </source>
</evidence>
<dbReference type="Pfam" id="PF00441">
    <property type="entry name" value="Acyl-CoA_dh_1"/>
    <property type="match status" value="1"/>
</dbReference>
<dbReference type="InterPro" id="IPR009100">
    <property type="entry name" value="AcylCoA_DH/oxidase_NM_dom_sf"/>
</dbReference>
<evidence type="ECO:0000313" key="10">
    <source>
        <dbReference type="EMBL" id="GIG21120.1"/>
    </source>
</evidence>
<evidence type="ECO:0000256" key="2">
    <source>
        <dbReference type="ARBA" id="ARBA00009347"/>
    </source>
</evidence>
<dbReference type="Gene3D" id="1.10.540.10">
    <property type="entry name" value="Acyl-CoA dehydrogenase/oxidase, N-terminal domain"/>
    <property type="match status" value="1"/>
</dbReference>
<evidence type="ECO:0000256" key="1">
    <source>
        <dbReference type="ARBA" id="ARBA00001974"/>
    </source>
</evidence>
<dbReference type="InterPro" id="IPR006091">
    <property type="entry name" value="Acyl-CoA_Oxase/DH_mid-dom"/>
</dbReference>
<keyword evidence="4 5" id="KW-0274">FAD</keyword>
<keyword evidence="5" id="KW-0560">Oxidoreductase</keyword>
<dbReference type="GO" id="GO:0003995">
    <property type="term" value="F:acyl-CoA dehydrogenase activity"/>
    <property type="evidence" value="ECO:0007669"/>
    <property type="project" value="TreeGrafter"/>
</dbReference>
<organism evidence="10 11">
    <name type="scientific">Cellulomonas chitinilytica</name>
    <dbReference type="NCBI Taxonomy" id="398759"/>
    <lineage>
        <taxon>Bacteria</taxon>
        <taxon>Bacillati</taxon>
        <taxon>Actinomycetota</taxon>
        <taxon>Actinomycetes</taxon>
        <taxon>Micrococcales</taxon>
        <taxon>Cellulomonadaceae</taxon>
        <taxon>Cellulomonas</taxon>
    </lineage>
</organism>
<dbReference type="GO" id="GO:0005886">
    <property type="term" value="C:plasma membrane"/>
    <property type="evidence" value="ECO:0007669"/>
    <property type="project" value="TreeGrafter"/>
</dbReference>
<feature type="compositionally biased region" description="Basic and acidic residues" evidence="6">
    <location>
        <begin position="564"/>
        <end position="578"/>
    </location>
</feature>
<dbReference type="InterPro" id="IPR037069">
    <property type="entry name" value="AcylCoA_DH/ox_N_sf"/>
</dbReference>
<evidence type="ECO:0000256" key="3">
    <source>
        <dbReference type="ARBA" id="ARBA00022630"/>
    </source>
</evidence>
<reference evidence="10" key="1">
    <citation type="submission" date="2021-01" db="EMBL/GenBank/DDBJ databases">
        <title>Whole genome shotgun sequence of Cellulomonas chitinilytica NBRC 110799.</title>
        <authorList>
            <person name="Komaki H."/>
            <person name="Tamura T."/>
        </authorList>
    </citation>
    <scope>NUCLEOTIDE SEQUENCE</scope>
    <source>
        <strain evidence="10">NBRC 110799</strain>
    </source>
</reference>
<dbReference type="SUPFAM" id="SSF56645">
    <property type="entry name" value="Acyl-CoA dehydrogenase NM domain-like"/>
    <property type="match status" value="1"/>
</dbReference>